<dbReference type="Proteomes" id="UP001324993">
    <property type="component" value="Chromosome"/>
</dbReference>
<feature type="domain" description="Glycosyl transferase family 1" evidence="2">
    <location>
        <begin position="7"/>
        <end position="144"/>
    </location>
</feature>
<dbReference type="PANTHER" id="PTHR46401:SF2">
    <property type="entry name" value="GLYCOSYLTRANSFERASE WBBK-RELATED"/>
    <property type="match status" value="1"/>
</dbReference>
<dbReference type="EMBL" id="CP138858">
    <property type="protein sequence ID" value="WPJ97375.1"/>
    <property type="molecule type" value="Genomic_DNA"/>
</dbReference>
<dbReference type="Pfam" id="PF00534">
    <property type="entry name" value="Glycos_transf_1"/>
    <property type="match status" value="1"/>
</dbReference>
<dbReference type="PANTHER" id="PTHR46401">
    <property type="entry name" value="GLYCOSYLTRANSFERASE WBBK-RELATED"/>
    <property type="match status" value="1"/>
</dbReference>
<evidence type="ECO:0000313" key="3">
    <source>
        <dbReference type="EMBL" id="WPJ97375.1"/>
    </source>
</evidence>
<keyword evidence="4" id="KW-1185">Reference proteome</keyword>
<accession>A0ABZ0RQW5</accession>
<dbReference type="RefSeq" id="WP_319834219.1">
    <property type="nucleotide sequence ID" value="NZ_CP138858.1"/>
</dbReference>
<evidence type="ECO:0000313" key="4">
    <source>
        <dbReference type="Proteomes" id="UP001324993"/>
    </source>
</evidence>
<gene>
    <name evidence="3" type="ORF">SH580_06590</name>
</gene>
<sequence length="182" mass="20365">MAELNLGYRYWLYVGNRGFDYKNFDIVLQALQIQQEETEAHLVCFGGGILTDKEVARFEELKLSAKVHQISGNDELLSTYYANAHCLVYPSKYEGFGLPPLEAMATGCPVIASNAPPMPEIIGNAGLYFNPESPQELASIIQTLDRHTRESLIDLGVQHVAKYTWELSSEQTVAFYKSLSPQ</sequence>
<dbReference type="Gene3D" id="3.40.50.2000">
    <property type="entry name" value="Glycogen Phosphorylase B"/>
    <property type="match status" value="1"/>
</dbReference>
<dbReference type="InterPro" id="IPR001296">
    <property type="entry name" value="Glyco_trans_1"/>
</dbReference>
<dbReference type="CDD" id="cd03809">
    <property type="entry name" value="GT4_MtfB-like"/>
    <property type="match status" value="1"/>
</dbReference>
<reference evidence="3 4" key="1">
    <citation type="submission" date="2023-11" db="EMBL/GenBank/DDBJ databases">
        <title>Coraliomargarita sp. nov., isolated from marine algae.</title>
        <authorList>
            <person name="Lee J.K."/>
            <person name="Baek J.H."/>
            <person name="Kim J.M."/>
            <person name="Choi D.G."/>
            <person name="Jeon C.O."/>
        </authorList>
    </citation>
    <scope>NUCLEOTIDE SEQUENCE [LARGE SCALE GENOMIC DNA]</scope>
    <source>
        <strain evidence="3 4">J2-16</strain>
    </source>
</reference>
<keyword evidence="1" id="KW-0808">Transferase</keyword>
<evidence type="ECO:0000256" key="1">
    <source>
        <dbReference type="ARBA" id="ARBA00022679"/>
    </source>
</evidence>
<name>A0ABZ0RQW5_9BACT</name>
<proteinExistence type="predicted"/>
<evidence type="ECO:0000259" key="2">
    <source>
        <dbReference type="Pfam" id="PF00534"/>
    </source>
</evidence>
<dbReference type="SUPFAM" id="SSF53756">
    <property type="entry name" value="UDP-Glycosyltransferase/glycogen phosphorylase"/>
    <property type="match status" value="1"/>
</dbReference>
<protein>
    <submittedName>
        <fullName evidence="3">Glycosyltransferase family 1 protein</fullName>
    </submittedName>
</protein>
<organism evidence="3 4">
    <name type="scientific">Coraliomargarita algicola</name>
    <dbReference type="NCBI Taxonomy" id="3092156"/>
    <lineage>
        <taxon>Bacteria</taxon>
        <taxon>Pseudomonadati</taxon>
        <taxon>Verrucomicrobiota</taxon>
        <taxon>Opitutia</taxon>
        <taxon>Puniceicoccales</taxon>
        <taxon>Coraliomargaritaceae</taxon>
        <taxon>Coraliomargarita</taxon>
    </lineage>
</organism>